<dbReference type="GO" id="GO:0050567">
    <property type="term" value="F:glutaminyl-tRNA synthase (glutamine-hydrolyzing) activity"/>
    <property type="evidence" value="ECO:0007669"/>
    <property type="project" value="TreeGrafter"/>
</dbReference>
<proteinExistence type="predicted"/>
<evidence type="ECO:0000259" key="5">
    <source>
        <dbReference type="Pfam" id="PF02934"/>
    </source>
</evidence>
<sequence length="191" mass="21541">MFFKKHCACLRLLRPVYIFPKKRHISSKILLSQKCEGATQDWECAVGLEVHAQINAKSKLFSRSAAVFGAVTNSSVSYFDAAYPGTLPVLNKFCVEAGILTALALNCTINKISAFDRKHYFYPDLPAGYQVTQHFHPLACNGHIKFIVHDRLKGIEPYECCTRLQQLQLEQDSGKSFHLKGEKSYVDLNRA</sequence>
<dbReference type="Proteomes" id="UP000054359">
    <property type="component" value="Unassembled WGS sequence"/>
</dbReference>
<dbReference type="GO" id="GO:0016740">
    <property type="term" value="F:transferase activity"/>
    <property type="evidence" value="ECO:0007669"/>
    <property type="project" value="UniProtKB-KW"/>
</dbReference>
<feature type="non-terminal residue" evidence="6">
    <location>
        <position position="191"/>
    </location>
</feature>
<evidence type="ECO:0000313" key="6">
    <source>
        <dbReference type="EMBL" id="KFM73704.1"/>
    </source>
</evidence>
<keyword evidence="6" id="KW-0808">Transferase</keyword>
<evidence type="ECO:0000256" key="1">
    <source>
        <dbReference type="ARBA" id="ARBA00022598"/>
    </source>
</evidence>
<evidence type="ECO:0000313" key="7">
    <source>
        <dbReference type="Proteomes" id="UP000054359"/>
    </source>
</evidence>
<dbReference type="Pfam" id="PF02934">
    <property type="entry name" value="GatB_N"/>
    <property type="match status" value="1"/>
</dbReference>
<dbReference type="InterPro" id="IPR006075">
    <property type="entry name" value="Asn/Gln-tRNA_Trfase_suB/E_cat"/>
</dbReference>
<dbReference type="AlphaFoldDB" id="A0A087U8L5"/>
<dbReference type="PANTHER" id="PTHR11659:SF0">
    <property type="entry name" value="GLUTAMYL-TRNA(GLN) AMIDOTRANSFERASE SUBUNIT B, MITOCHONDRIAL"/>
    <property type="match status" value="1"/>
</dbReference>
<dbReference type="OMA" id="LALECNI"/>
<dbReference type="SUPFAM" id="SSF55931">
    <property type="entry name" value="Glutamine synthetase/guanido kinase"/>
    <property type="match status" value="1"/>
</dbReference>
<dbReference type="GO" id="GO:0005524">
    <property type="term" value="F:ATP binding"/>
    <property type="evidence" value="ECO:0007669"/>
    <property type="project" value="UniProtKB-KW"/>
</dbReference>
<keyword evidence="1" id="KW-0436">Ligase</keyword>
<dbReference type="GO" id="GO:0005739">
    <property type="term" value="C:mitochondrion"/>
    <property type="evidence" value="ECO:0007669"/>
    <property type="project" value="TreeGrafter"/>
</dbReference>
<dbReference type="STRING" id="407821.A0A087U8L5"/>
<protein>
    <submittedName>
        <fullName evidence="6">Glutamyl-tRNA(Gln) amidotransferase subunit B, mitochondrial</fullName>
    </submittedName>
</protein>
<reference evidence="6 7" key="1">
    <citation type="submission" date="2013-11" db="EMBL/GenBank/DDBJ databases">
        <title>Genome sequencing of Stegodyphus mimosarum.</title>
        <authorList>
            <person name="Bechsgaard J."/>
        </authorList>
    </citation>
    <scope>NUCLEOTIDE SEQUENCE [LARGE SCALE GENOMIC DNA]</scope>
</reference>
<organism evidence="6 7">
    <name type="scientific">Stegodyphus mimosarum</name>
    <name type="common">African social velvet spider</name>
    <dbReference type="NCBI Taxonomy" id="407821"/>
    <lineage>
        <taxon>Eukaryota</taxon>
        <taxon>Metazoa</taxon>
        <taxon>Ecdysozoa</taxon>
        <taxon>Arthropoda</taxon>
        <taxon>Chelicerata</taxon>
        <taxon>Arachnida</taxon>
        <taxon>Araneae</taxon>
        <taxon>Araneomorphae</taxon>
        <taxon>Entelegynae</taxon>
        <taxon>Eresoidea</taxon>
        <taxon>Eresidae</taxon>
        <taxon>Stegodyphus</taxon>
    </lineage>
</organism>
<dbReference type="GO" id="GO:0070681">
    <property type="term" value="P:glutaminyl-tRNAGln biosynthesis via transamidation"/>
    <property type="evidence" value="ECO:0007669"/>
    <property type="project" value="TreeGrafter"/>
</dbReference>
<evidence type="ECO:0000256" key="2">
    <source>
        <dbReference type="ARBA" id="ARBA00022741"/>
    </source>
</evidence>
<keyword evidence="4" id="KW-0648">Protein biosynthesis</keyword>
<keyword evidence="7" id="KW-1185">Reference proteome</keyword>
<dbReference type="InterPro" id="IPR014746">
    <property type="entry name" value="Gln_synth/guanido_kin_cat_dom"/>
</dbReference>
<name>A0A087U8L5_STEMI</name>
<dbReference type="GO" id="GO:0030956">
    <property type="term" value="C:glutamyl-tRNA(Gln) amidotransferase complex"/>
    <property type="evidence" value="ECO:0007669"/>
    <property type="project" value="TreeGrafter"/>
</dbReference>
<dbReference type="OrthoDB" id="6414877at2759"/>
<dbReference type="PANTHER" id="PTHR11659">
    <property type="entry name" value="GLUTAMYL-TRNA GLN AMIDOTRANSFERASE SUBUNIT B MITOCHONDRIAL AND PROKARYOTIC PET112-RELATED"/>
    <property type="match status" value="1"/>
</dbReference>
<feature type="domain" description="Aspartyl/Glutamyl-tRNA(Gln) amidotransferase subunit B/E catalytic" evidence="5">
    <location>
        <begin position="45"/>
        <end position="191"/>
    </location>
</feature>
<dbReference type="EMBL" id="KK118726">
    <property type="protein sequence ID" value="KFM73704.1"/>
    <property type="molecule type" value="Genomic_DNA"/>
</dbReference>
<keyword evidence="3" id="KW-0067">ATP-binding</keyword>
<accession>A0A087U8L5</accession>
<dbReference type="GO" id="GO:0032543">
    <property type="term" value="P:mitochondrial translation"/>
    <property type="evidence" value="ECO:0007669"/>
    <property type="project" value="TreeGrafter"/>
</dbReference>
<gene>
    <name evidence="6" type="ORF">X975_11544</name>
</gene>
<evidence type="ECO:0000256" key="4">
    <source>
        <dbReference type="ARBA" id="ARBA00022917"/>
    </source>
</evidence>
<evidence type="ECO:0000256" key="3">
    <source>
        <dbReference type="ARBA" id="ARBA00022840"/>
    </source>
</evidence>
<keyword evidence="2" id="KW-0547">Nucleotide-binding</keyword>
<dbReference type="InterPro" id="IPR017959">
    <property type="entry name" value="Asn/Gln-tRNA_amidoTrfase_suB/E"/>
</dbReference>